<evidence type="ECO:0000313" key="1">
    <source>
        <dbReference type="EMBL" id="ANU23758.1"/>
    </source>
</evidence>
<dbReference type="Proteomes" id="UP000092495">
    <property type="component" value="Chromosome"/>
</dbReference>
<evidence type="ECO:0000313" key="2">
    <source>
        <dbReference type="Proteomes" id="UP000092495"/>
    </source>
</evidence>
<dbReference type="STRING" id="414778.BCM40_10350"/>
<protein>
    <submittedName>
        <fullName evidence="1">Uncharacterized protein</fullName>
    </submittedName>
</protein>
<reference evidence="1" key="1">
    <citation type="submission" date="2016-10" db="EMBL/GenBank/DDBJ databases">
        <authorList>
            <person name="See-Too W.S."/>
        </authorList>
    </citation>
    <scope>NUCLEOTIDE SEQUENCE</scope>
    <source>
        <strain evidence="1">DSM 22276</strain>
    </source>
</reference>
<name>A0A1C7EIW6_9BACL</name>
<proteinExistence type="predicted"/>
<dbReference type="KEGG" id="pdg:BCM40_10350"/>
<sequence>MRLKVHLYRFQMLTNRAGRFGDDSRKKPGKPPVFLLRLPRRRATAKVCPNKKKAKTIEIFLQRTLLIKGVGTKSLYYFFSPHQKIHFLYREWFFDVKIKDVRFNTTKRLLMLNRLILLDHFTII</sequence>
<accession>A0A1C7EIW6</accession>
<gene>
    <name evidence="1" type="ORF">BCM40_10350</name>
</gene>
<organism evidence="1 2">
    <name type="scientific">Planococcus donghaensis</name>
    <dbReference type="NCBI Taxonomy" id="414778"/>
    <lineage>
        <taxon>Bacteria</taxon>
        <taxon>Bacillati</taxon>
        <taxon>Bacillota</taxon>
        <taxon>Bacilli</taxon>
        <taxon>Bacillales</taxon>
        <taxon>Caryophanaceae</taxon>
        <taxon>Planococcus</taxon>
    </lineage>
</organism>
<dbReference type="EMBL" id="CP016543">
    <property type="protein sequence ID" value="ANU23758.1"/>
    <property type="molecule type" value="Genomic_DNA"/>
</dbReference>
<dbReference type="AlphaFoldDB" id="A0A1C7EIW6"/>
<keyword evidence="2" id="KW-1185">Reference proteome</keyword>
<dbReference type="RefSeq" id="WP_065526755.1">
    <property type="nucleotide sequence ID" value="NZ_CP016543.2"/>
</dbReference>